<sequence>MRRITIWLLSTVAALVLLFSYKTSTMGPGGETSAIASGTDGSAGGSWSGTDGGGTGSGPAGGDTGDSGGTTGDSGGTPSGNGSTGSGSTGSGTATGAVAQTRWGPVQVKITVSGGKITDVTAVQVPDGNHRDQEINDYAVPILRQEALAAQSAQIDTVSGATVTSDGYRESLQSAIDAAHLK</sequence>
<dbReference type="GO" id="GO:0016020">
    <property type="term" value="C:membrane"/>
    <property type="evidence" value="ECO:0007669"/>
    <property type="project" value="InterPro"/>
</dbReference>
<protein>
    <submittedName>
        <fullName evidence="3">FMN-binding domain-containing protein</fullName>
    </submittedName>
</protein>
<keyword evidence="4" id="KW-1185">Reference proteome</keyword>
<dbReference type="SMART" id="SM00900">
    <property type="entry name" value="FMN_bind"/>
    <property type="match status" value="1"/>
</dbReference>
<name>A0A1A8ZLP0_9ACTN</name>
<evidence type="ECO:0000313" key="3">
    <source>
        <dbReference type="EMBL" id="SBT44790.1"/>
    </source>
</evidence>
<dbReference type="Proteomes" id="UP000199385">
    <property type="component" value="Chromosome I"/>
</dbReference>
<dbReference type="AlphaFoldDB" id="A0A1A8ZLP0"/>
<dbReference type="RefSeq" id="WP_091663870.1">
    <property type="nucleotide sequence ID" value="NZ_LT594323.1"/>
</dbReference>
<dbReference type="PATRIC" id="fig|261654.4.peg.2856"/>
<evidence type="ECO:0000313" key="4">
    <source>
        <dbReference type="Proteomes" id="UP000199385"/>
    </source>
</evidence>
<evidence type="ECO:0000256" key="1">
    <source>
        <dbReference type="SAM" id="MobiDB-lite"/>
    </source>
</evidence>
<dbReference type="OrthoDB" id="8099475at2"/>
<dbReference type="GO" id="GO:0010181">
    <property type="term" value="F:FMN binding"/>
    <property type="evidence" value="ECO:0007669"/>
    <property type="project" value="InterPro"/>
</dbReference>
<organism evidence="3 4">
    <name type="scientific">Micromonospora auratinigra</name>
    <dbReference type="NCBI Taxonomy" id="261654"/>
    <lineage>
        <taxon>Bacteria</taxon>
        <taxon>Bacillati</taxon>
        <taxon>Actinomycetota</taxon>
        <taxon>Actinomycetes</taxon>
        <taxon>Micromonosporales</taxon>
        <taxon>Micromonosporaceae</taxon>
        <taxon>Micromonospora</taxon>
    </lineage>
</organism>
<reference evidence="4" key="1">
    <citation type="submission" date="2016-06" db="EMBL/GenBank/DDBJ databases">
        <authorList>
            <person name="Varghese N."/>
            <person name="Submissions Spin"/>
        </authorList>
    </citation>
    <scope>NUCLEOTIDE SEQUENCE [LARGE SCALE GENOMIC DNA]</scope>
    <source>
        <strain evidence="4">DSM 44815</strain>
    </source>
</reference>
<dbReference type="STRING" id="261654.GA0070611_2809"/>
<proteinExistence type="predicted"/>
<feature type="compositionally biased region" description="Gly residues" evidence="1">
    <location>
        <begin position="41"/>
        <end position="90"/>
    </location>
</feature>
<dbReference type="EMBL" id="LT594323">
    <property type="protein sequence ID" value="SBT44790.1"/>
    <property type="molecule type" value="Genomic_DNA"/>
</dbReference>
<feature type="domain" description="FMN-binding" evidence="2">
    <location>
        <begin position="101"/>
        <end position="179"/>
    </location>
</feature>
<evidence type="ECO:0000259" key="2">
    <source>
        <dbReference type="SMART" id="SM00900"/>
    </source>
</evidence>
<gene>
    <name evidence="3" type="ORF">GA0070611_2809</name>
</gene>
<accession>A0A1A8ZLP0</accession>
<dbReference type="InterPro" id="IPR007329">
    <property type="entry name" value="FMN-bd"/>
</dbReference>
<dbReference type="Pfam" id="PF04205">
    <property type="entry name" value="FMN_bind"/>
    <property type="match status" value="1"/>
</dbReference>
<dbReference type="Gene3D" id="3.90.1010.20">
    <property type="match status" value="1"/>
</dbReference>
<feature type="region of interest" description="Disordered" evidence="1">
    <location>
        <begin position="32"/>
        <end position="100"/>
    </location>
</feature>